<comment type="caution">
    <text evidence="1">The sequence shown here is derived from an EMBL/GenBank/DDBJ whole genome shotgun (WGS) entry which is preliminary data.</text>
</comment>
<reference evidence="1" key="2">
    <citation type="submission" date="2023-02" db="EMBL/GenBank/DDBJ databases">
        <authorList>
            <person name="Rayyan A."/>
            <person name="Meyer T."/>
            <person name="Kyndt J.A."/>
        </authorList>
    </citation>
    <scope>NUCLEOTIDE SEQUENCE</scope>
    <source>
        <strain evidence="1">DSM 9987</strain>
    </source>
</reference>
<evidence type="ECO:0000313" key="1">
    <source>
        <dbReference type="EMBL" id="MDC7788531.1"/>
    </source>
</evidence>
<sequence length="185" mass="19303">MAAPAAPSLSTDRLFSRTMVDAGELARQGERMMQRVAQAAERFGWDHGLRLQGQLRTLGHVGDRICAYTFGPGVMSLEARDYALVAVQRAVRNTNPLVAPLVPLIGLAGAPASPPADNGFLLAERAWSELVNQALDLQHDMMGVWLDLGREALGALPGFGPAARGPAVRAAAASTPAAGGAAAAR</sequence>
<dbReference type="EMBL" id="JAQQLI010000046">
    <property type="protein sequence ID" value="MDC7788531.1"/>
    <property type="molecule type" value="Genomic_DNA"/>
</dbReference>
<accession>A0ABT5JFZ8</accession>
<dbReference type="RefSeq" id="WP_272779366.1">
    <property type="nucleotide sequence ID" value="NZ_JAQQLI010000046.1"/>
</dbReference>
<keyword evidence="2" id="KW-1185">Reference proteome</keyword>
<evidence type="ECO:0000313" key="2">
    <source>
        <dbReference type="Proteomes" id="UP001165652"/>
    </source>
</evidence>
<name>A0ABT5JFZ8_RHOTP</name>
<protein>
    <submittedName>
        <fullName evidence="1">Uncharacterized protein</fullName>
    </submittedName>
</protein>
<reference evidence="1" key="1">
    <citation type="journal article" date="2023" name="Microbiol Resour">
        <title>Genome Sequences of Rhodoplanes serenus and Two Thermotolerant Strains, Rhodoplanes tepidamans and 'Rhodoplanes cryptolactis,' Further Refine the Genus.</title>
        <authorList>
            <person name="Rayyan A.A."/>
            <person name="Kyndt J.A."/>
        </authorList>
    </citation>
    <scope>NUCLEOTIDE SEQUENCE</scope>
    <source>
        <strain evidence="1">DSM 9987</strain>
    </source>
</reference>
<organism evidence="1 2">
    <name type="scientific">Rhodoplanes tepidamans</name>
    <name type="common">Rhodoplanes cryptolactis</name>
    <dbReference type="NCBI Taxonomy" id="200616"/>
    <lineage>
        <taxon>Bacteria</taxon>
        <taxon>Pseudomonadati</taxon>
        <taxon>Pseudomonadota</taxon>
        <taxon>Alphaproteobacteria</taxon>
        <taxon>Hyphomicrobiales</taxon>
        <taxon>Nitrobacteraceae</taxon>
        <taxon>Rhodoplanes</taxon>
    </lineage>
</organism>
<proteinExistence type="predicted"/>
<gene>
    <name evidence="1" type="ORF">PQJ73_22800</name>
</gene>
<dbReference type="Proteomes" id="UP001165652">
    <property type="component" value="Unassembled WGS sequence"/>
</dbReference>